<dbReference type="PANTHER" id="PTHR43479:SF11">
    <property type="entry name" value="ACREF_ENVCD OPERON REPRESSOR-RELATED"/>
    <property type="match status" value="1"/>
</dbReference>
<evidence type="ECO:0000256" key="2">
    <source>
        <dbReference type="PROSITE-ProRule" id="PRU00335"/>
    </source>
</evidence>
<dbReference type="InterPro" id="IPR050624">
    <property type="entry name" value="HTH-type_Tx_Regulator"/>
</dbReference>
<dbReference type="PANTHER" id="PTHR43479">
    <property type="entry name" value="ACREF/ENVCD OPERON REPRESSOR-RELATED"/>
    <property type="match status" value="1"/>
</dbReference>
<evidence type="ECO:0000256" key="1">
    <source>
        <dbReference type="ARBA" id="ARBA00023125"/>
    </source>
</evidence>
<dbReference type="InterPro" id="IPR009057">
    <property type="entry name" value="Homeodomain-like_sf"/>
</dbReference>
<evidence type="ECO:0000259" key="3">
    <source>
        <dbReference type="PROSITE" id="PS50977"/>
    </source>
</evidence>
<proteinExistence type="predicted"/>
<dbReference type="SUPFAM" id="SSF46689">
    <property type="entry name" value="Homeodomain-like"/>
    <property type="match status" value="1"/>
</dbReference>
<gene>
    <name evidence="4" type="ORF">JZO69_04135</name>
</gene>
<accession>A0ABS3GWC3</accession>
<protein>
    <submittedName>
        <fullName evidence="4">TetR family transcriptional regulator</fullName>
    </submittedName>
</protein>
<dbReference type="Pfam" id="PF17924">
    <property type="entry name" value="TetR_C_19"/>
    <property type="match status" value="1"/>
</dbReference>
<dbReference type="PROSITE" id="PS50977">
    <property type="entry name" value="HTH_TETR_2"/>
    <property type="match status" value="1"/>
</dbReference>
<feature type="domain" description="HTH tetR-type" evidence="3">
    <location>
        <begin position="11"/>
        <end position="71"/>
    </location>
</feature>
<organism evidence="4 5">
    <name type="scientific">Candidatus Enterococcus ikei</name>
    <dbReference type="NCBI Taxonomy" id="2815326"/>
    <lineage>
        <taxon>Bacteria</taxon>
        <taxon>Bacillati</taxon>
        <taxon>Bacillota</taxon>
        <taxon>Bacilli</taxon>
        <taxon>Lactobacillales</taxon>
        <taxon>Enterococcaceae</taxon>
        <taxon>Enterococcus</taxon>
    </lineage>
</organism>
<sequence>MPKTTFFHLSEEKQRRLLNAAKNEFSRTSLKEASIANVVKLAEIPRGSFYQYFENKEDLYYYYFELLRQDSKKDIEKCIQKAEGNLFEGIKIYFSKIIFEVLTGEHALFYKNFFMNMDDQSTSRVSPRFITSNKKGAEHQKKRHGHQIYARIDLTQLKINNELEFKMLMQMIMNSIFSSITEGYRQLEKDSEYDIQELINNFKVKLNWLENGVSK</sequence>
<name>A0ABS3GWC3_9ENTE</name>
<dbReference type="RefSeq" id="WP_207111634.1">
    <property type="nucleotide sequence ID" value="NZ_JAFLWD010000009.1"/>
</dbReference>
<dbReference type="Gene3D" id="1.10.357.10">
    <property type="entry name" value="Tetracycline Repressor, domain 2"/>
    <property type="match status" value="1"/>
</dbReference>
<keyword evidence="5" id="KW-1185">Reference proteome</keyword>
<evidence type="ECO:0000313" key="5">
    <source>
        <dbReference type="Proteomes" id="UP000664632"/>
    </source>
</evidence>
<evidence type="ECO:0000313" key="4">
    <source>
        <dbReference type="EMBL" id="MBO0439537.1"/>
    </source>
</evidence>
<feature type="DNA-binding region" description="H-T-H motif" evidence="2">
    <location>
        <begin position="34"/>
        <end position="53"/>
    </location>
</feature>
<dbReference type="InterPro" id="IPR001647">
    <property type="entry name" value="HTH_TetR"/>
</dbReference>
<dbReference type="EMBL" id="JAFLWD010000009">
    <property type="protein sequence ID" value="MBO0439537.1"/>
    <property type="molecule type" value="Genomic_DNA"/>
</dbReference>
<dbReference type="Pfam" id="PF00440">
    <property type="entry name" value="TetR_N"/>
    <property type="match status" value="1"/>
</dbReference>
<comment type="caution">
    <text evidence="4">The sequence shown here is derived from an EMBL/GenBank/DDBJ whole genome shotgun (WGS) entry which is preliminary data.</text>
</comment>
<dbReference type="Proteomes" id="UP000664632">
    <property type="component" value="Unassembled WGS sequence"/>
</dbReference>
<reference evidence="4 5" key="1">
    <citation type="submission" date="2021-03" db="EMBL/GenBank/DDBJ databases">
        <title>Enterococcal diversity collection.</title>
        <authorList>
            <person name="Gilmore M.S."/>
            <person name="Schwartzman J."/>
            <person name="Van Tyne D."/>
            <person name="Martin M."/>
            <person name="Earl A.M."/>
            <person name="Manson A.L."/>
            <person name="Straub T."/>
            <person name="Salamzade R."/>
            <person name="Saavedra J."/>
            <person name="Lebreton F."/>
            <person name="Prichula J."/>
            <person name="Schaufler K."/>
            <person name="Gaca A."/>
            <person name="Sgardioli B."/>
            <person name="Wagenaar J."/>
            <person name="Strong T."/>
        </authorList>
    </citation>
    <scope>NUCLEOTIDE SEQUENCE [LARGE SCALE GENOMIC DNA]</scope>
    <source>
        <strain evidence="4 5">DIV0869a</strain>
    </source>
</reference>
<keyword evidence="1 2" id="KW-0238">DNA-binding</keyword>